<proteinExistence type="predicted"/>
<evidence type="ECO:0000313" key="2">
    <source>
        <dbReference type="Proteomes" id="UP000036471"/>
    </source>
</evidence>
<dbReference type="EMBL" id="JTHG01000063">
    <property type="protein sequence ID" value="KMO25127.1"/>
    <property type="molecule type" value="Genomic_DNA"/>
</dbReference>
<reference evidence="1 2" key="1">
    <citation type="submission" date="2014-11" db="EMBL/GenBank/DDBJ databases">
        <title>Comparative genomics of Methylobacterium species.</title>
        <authorList>
            <person name="Chaudhry V."/>
            <person name="Patil P.B."/>
        </authorList>
    </citation>
    <scope>NUCLEOTIDE SEQUENCE [LARGE SCALE GENOMIC DNA]</scope>
    <source>
        <strain evidence="1 2">SE3.6</strain>
    </source>
</reference>
<protein>
    <submittedName>
        <fullName evidence="1">Uncharacterized protein</fullName>
    </submittedName>
</protein>
<name>A0ABR5HEX6_9HYPH</name>
<dbReference type="Proteomes" id="UP000036471">
    <property type="component" value="Unassembled WGS sequence"/>
</dbReference>
<organism evidence="1 2">
    <name type="scientific">Methylobacterium indicum</name>
    <dbReference type="NCBI Taxonomy" id="1775910"/>
    <lineage>
        <taxon>Bacteria</taxon>
        <taxon>Pseudomonadati</taxon>
        <taxon>Pseudomonadota</taxon>
        <taxon>Alphaproteobacteria</taxon>
        <taxon>Hyphomicrobiales</taxon>
        <taxon>Methylobacteriaceae</taxon>
        <taxon>Methylobacterium</taxon>
    </lineage>
</organism>
<comment type="caution">
    <text evidence="1">The sequence shown here is derived from an EMBL/GenBank/DDBJ whole genome shotgun (WGS) entry which is preliminary data.</text>
</comment>
<accession>A0ABR5HEX6</accession>
<evidence type="ECO:0000313" key="1">
    <source>
        <dbReference type="EMBL" id="KMO25127.1"/>
    </source>
</evidence>
<keyword evidence="2" id="KW-1185">Reference proteome</keyword>
<gene>
    <name evidence="1" type="ORF">QR79_09215</name>
</gene>
<sequence length="74" mass="8250">MVRVHWKPVAVHDVACTSFRSRAIRFFASEVVRRIGDMQGTPARVSMLGTASQNGPFSRTIDRLSMAAMPTQTR</sequence>